<name>A0A347TH22_9BACT</name>
<dbReference type="SUPFAM" id="SSF101874">
    <property type="entry name" value="YceI-like"/>
    <property type="match status" value="1"/>
</dbReference>
<feature type="signal peptide" evidence="1">
    <location>
        <begin position="1"/>
        <end position="20"/>
    </location>
</feature>
<reference evidence="4" key="2">
    <citation type="submission" date="2017-09" db="EMBL/GenBank/DDBJ databases">
        <authorList>
            <person name="Perez-Cataluna A."/>
            <person name="Figueras M.J."/>
            <person name="Salas-Masso N."/>
        </authorList>
    </citation>
    <scope>NUCLEOTIDE SEQUENCE</scope>
    <source>
        <strain evidence="4">CECT 7727</strain>
    </source>
</reference>
<keyword evidence="1" id="KW-0732">Signal</keyword>
<dbReference type="PANTHER" id="PTHR34406:SF1">
    <property type="entry name" value="PROTEIN YCEI"/>
    <property type="match status" value="1"/>
</dbReference>
<evidence type="ECO:0000256" key="1">
    <source>
        <dbReference type="SAM" id="SignalP"/>
    </source>
</evidence>
<protein>
    <submittedName>
        <fullName evidence="4">Polyisoprenoid-binding protein</fullName>
    </submittedName>
    <submittedName>
        <fullName evidence="3">YceI-like domain-containing periplasmic protein</fullName>
    </submittedName>
</protein>
<evidence type="ECO:0000313" key="6">
    <source>
        <dbReference type="Proteomes" id="UP000264693"/>
    </source>
</evidence>
<sequence>MKLTAKLLAGLFLAVGLLNATPYSLDKAHSEVGFSVKHLMITKVNGQFKKFDANIDFDSKTKVFKSLNATIKTESIDTGIEKRDNHLRSADFFLAKKYPELKFVMKTYIKKSDDEGVMIGDLTIRGITKEVKLEVEIGGTIKDLEGNNRVGFSLEGEINRTDFDLKWNKALEFGGVAVSEKVELEVEAQAVEK</sequence>
<dbReference type="Pfam" id="PF04264">
    <property type="entry name" value="YceI"/>
    <property type="match status" value="1"/>
</dbReference>
<evidence type="ECO:0000259" key="2">
    <source>
        <dbReference type="SMART" id="SM00867"/>
    </source>
</evidence>
<dbReference type="KEGG" id="amar:AMRN_0100"/>
<dbReference type="Gene3D" id="2.40.128.110">
    <property type="entry name" value="Lipid/polyisoprenoid-binding, YceI-like"/>
    <property type="match status" value="1"/>
</dbReference>
<proteinExistence type="predicted"/>
<gene>
    <name evidence="3" type="ORF">AMRN_0100</name>
    <name evidence="4" type="ORF">CPH92_08980</name>
</gene>
<reference evidence="5" key="1">
    <citation type="submission" date="2017-09" db="EMBL/GenBank/DDBJ databases">
        <title>Arcobacter canalis sp. nov., a new species isolated from a water canal contaminated with urban sewage.</title>
        <authorList>
            <person name="Perez-Cataluna A."/>
            <person name="Salas-Masso N."/>
            <person name="Figueras M.J."/>
        </authorList>
    </citation>
    <scope>NUCLEOTIDE SEQUENCE [LARGE SCALE GENOMIC DNA]</scope>
    <source>
        <strain evidence="5">CECT 7727</strain>
    </source>
</reference>
<dbReference type="RefSeq" id="WP_099311391.1">
    <property type="nucleotide sequence ID" value="NZ_CP032101.1"/>
</dbReference>
<dbReference type="Proteomes" id="UP000224740">
    <property type="component" value="Unassembled WGS sequence"/>
</dbReference>
<dbReference type="PANTHER" id="PTHR34406">
    <property type="entry name" value="PROTEIN YCEI"/>
    <property type="match status" value="1"/>
</dbReference>
<feature type="domain" description="Lipid/polyisoprenoid-binding YceI-like" evidence="2">
    <location>
        <begin position="22"/>
        <end position="191"/>
    </location>
</feature>
<dbReference type="InterPro" id="IPR007372">
    <property type="entry name" value="Lipid/polyisoprenoid-bd_YceI"/>
</dbReference>
<reference evidence="3 6" key="3">
    <citation type="submission" date="2018-08" db="EMBL/GenBank/DDBJ databases">
        <title>Complete genome of the Arcobacter marinus type strain JCM 15502.</title>
        <authorList>
            <person name="Miller W.G."/>
            <person name="Yee E."/>
            <person name="Huynh S."/>
            <person name="Parker C.T."/>
        </authorList>
    </citation>
    <scope>NUCLEOTIDE SEQUENCE [LARGE SCALE GENOMIC DNA]</scope>
    <source>
        <strain evidence="3 6">JCM 15502</strain>
    </source>
</reference>
<dbReference type="AlphaFoldDB" id="A0A347TH22"/>
<evidence type="ECO:0000313" key="3">
    <source>
        <dbReference type="EMBL" id="AXX85900.1"/>
    </source>
</evidence>
<feature type="chain" id="PRO_5017546993" evidence="1">
    <location>
        <begin position="21"/>
        <end position="193"/>
    </location>
</feature>
<accession>A0A347TH22</accession>
<dbReference type="SMART" id="SM00867">
    <property type="entry name" value="YceI"/>
    <property type="match status" value="1"/>
</dbReference>
<evidence type="ECO:0000313" key="4">
    <source>
        <dbReference type="EMBL" id="PHO14977.1"/>
    </source>
</evidence>
<dbReference type="Proteomes" id="UP000264693">
    <property type="component" value="Chromosome"/>
</dbReference>
<dbReference type="EMBL" id="NXAO01000041">
    <property type="protein sequence ID" value="PHO14977.1"/>
    <property type="molecule type" value="Genomic_DNA"/>
</dbReference>
<dbReference type="EMBL" id="CP032101">
    <property type="protein sequence ID" value="AXX85900.1"/>
    <property type="molecule type" value="Genomic_DNA"/>
</dbReference>
<dbReference type="InterPro" id="IPR036761">
    <property type="entry name" value="TTHA0802/YceI-like_sf"/>
</dbReference>
<organism evidence="3 6">
    <name type="scientific">Malaciobacter marinus</name>
    <dbReference type="NCBI Taxonomy" id="505249"/>
    <lineage>
        <taxon>Bacteria</taxon>
        <taxon>Pseudomonadati</taxon>
        <taxon>Campylobacterota</taxon>
        <taxon>Epsilonproteobacteria</taxon>
        <taxon>Campylobacterales</taxon>
        <taxon>Arcobacteraceae</taxon>
        <taxon>Malaciobacter</taxon>
    </lineage>
</organism>
<keyword evidence="5" id="KW-1185">Reference proteome</keyword>
<evidence type="ECO:0000313" key="5">
    <source>
        <dbReference type="Proteomes" id="UP000224740"/>
    </source>
</evidence>